<dbReference type="RefSeq" id="WP_270949732.1">
    <property type="nucleotide sequence ID" value="NZ_JAQGLA010000023.1"/>
</dbReference>
<dbReference type="EMBL" id="JAQGLA010000023">
    <property type="protein sequence ID" value="MDA3627090.1"/>
    <property type="molecule type" value="Genomic_DNA"/>
</dbReference>
<gene>
    <name evidence="2" type="ORF">OU415_16720</name>
</gene>
<dbReference type="SUPFAM" id="SSF48452">
    <property type="entry name" value="TPR-like"/>
    <property type="match status" value="1"/>
</dbReference>
<sequence length="889" mass="95439">MASATKRGQWRLVRQRRARRALAALQDGRANDALQELNHPGAVGDETAETLAAVAAVMATQTLSDASRCVALLERYRDGRYAAEAFEVATRALEPVLRIVPGASWELIAHVAQLTGRLMQVAGALPWGFYNLAVYAMQTGQFGLASRYLAAGATAPAGSWPPVLLGAACAAAFGDPASLGRCLSSAAVDAHFAQDFRFFRFVAGVFECLRDDRPVQDVEFGAVLGEASGSLVRTIPQLSALKSVLAAAIHGGPPRVQQTALEGCAWGQWLCGRLRYAEDEATAVLSDHAPERGQPALIWQRLGNVQDLRPLLSDEVARALPAQLTDFGARFTDGTAWGRLVELRIALSEDSSTAAAASRSEPSPCPWWPVDGCLQRVAAQEQAVERGYLEARLALRAGQTDAALEWFARARPGLTGRGLVARLVRLRYEPLLDYWEGVTFAHAGQTRQAAEFLQRCAHGVKAREARAQLGLLAVAAGETTEAAQLLETISAPRPASADYLAALLAGRSGEVQEAERLVDGFAGREAAAGAYAAAGHRMLGRLHEVKGEVTEATRRYRQALTNRPEDPVAAARLARVWLRQRYDGAEIPPEPLLDSSSLERTWAAPLLVVRDCLDGVTGEPLRALLDPGPADPVLRLLVARRAVEAGEDAVGEALQRWAADGDPDLVRAALSVRASRLIREFCLAEPGGSARAELVALEEELRSEADDPVLAFWAGTAKLLLHPESAAEAPPLPTMEDDSRSGAVRLLSGLLSVFAADPQQRELGARHARRALETQPVAHPAIRCLIADALGEDGEFLAAYGGIEEDLLTLPCAPVAGYLAATEARLRTGNLDAVIDGHLPDELADLANPEVRRAMGIAYARRAVRSSERDIRRALRDIDQARTLLQEPA</sequence>
<evidence type="ECO:0000313" key="3">
    <source>
        <dbReference type="Proteomes" id="UP001210380"/>
    </source>
</evidence>
<organism evidence="2 3">
    <name type="scientific">Saccharopolyspora oryzae</name>
    <dbReference type="NCBI Taxonomy" id="2997343"/>
    <lineage>
        <taxon>Bacteria</taxon>
        <taxon>Bacillati</taxon>
        <taxon>Actinomycetota</taxon>
        <taxon>Actinomycetes</taxon>
        <taxon>Pseudonocardiales</taxon>
        <taxon>Pseudonocardiaceae</taxon>
        <taxon>Saccharopolyspora</taxon>
    </lineage>
</organism>
<evidence type="ECO:0008006" key="4">
    <source>
        <dbReference type="Google" id="ProtNLM"/>
    </source>
</evidence>
<feature type="repeat" description="TPR" evidence="1">
    <location>
        <begin position="533"/>
        <end position="566"/>
    </location>
</feature>
<evidence type="ECO:0000313" key="2">
    <source>
        <dbReference type="EMBL" id="MDA3627090.1"/>
    </source>
</evidence>
<evidence type="ECO:0000256" key="1">
    <source>
        <dbReference type="PROSITE-ProRule" id="PRU00339"/>
    </source>
</evidence>
<dbReference type="Proteomes" id="UP001210380">
    <property type="component" value="Unassembled WGS sequence"/>
</dbReference>
<accession>A0ABT4UZF5</accession>
<protein>
    <recommendedName>
        <fullName evidence="4">Tetratricopeptide repeat protein</fullName>
    </recommendedName>
</protein>
<dbReference type="InterPro" id="IPR011990">
    <property type="entry name" value="TPR-like_helical_dom_sf"/>
</dbReference>
<reference evidence="2 3" key="1">
    <citation type="submission" date="2022-11" db="EMBL/GenBank/DDBJ databases">
        <title>Draft genome sequence of Saccharopolyspora sp. WRP15-2 isolated from rhizosphere soils of wild rice in Thailand.</title>
        <authorList>
            <person name="Duangmal K."/>
            <person name="Kammanee S."/>
            <person name="Muangham S."/>
        </authorList>
    </citation>
    <scope>NUCLEOTIDE SEQUENCE [LARGE SCALE GENOMIC DNA]</scope>
    <source>
        <strain evidence="2 3">WRP15-2</strain>
    </source>
</reference>
<comment type="caution">
    <text evidence="2">The sequence shown here is derived from an EMBL/GenBank/DDBJ whole genome shotgun (WGS) entry which is preliminary data.</text>
</comment>
<name>A0ABT4UZF5_9PSEU</name>
<keyword evidence="3" id="KW-1185">Reference proteome</keyword>
<dbReference type="Gene3D" id="1.25.40.10">
    <property type="entry name" value="Tetratricopeptide repeat domain"/>
    <property type="match status" value="1"/>
</dbReference>
<proteinExistence type="predicted"/>
<keyword evidence="1" id="KW-0802">TPR repeat</keyword>
<dbReference type="InterPro" id="IPR019734">
    <property type="entry name" value="TPR_rpt"/>
</dbReference>
<dbReference type="PROSITE" id="PS50005">
    <property type="entry name" value="TPR"/>
    <property type="match status" value="1"/>
</dbReference>